<organism evidence="2 3">
    <name type="scientific">Colwellia psychrerythraea (strain 34H / ATCC BAA-681)</name>
    <name type="common">Vibrio psychroerythus</name>
    <dbReference type="NCBI Taxonomy" id="167879"/>
    <lineage>
        <taxon>Bacteria</taxon>
        <taxon>Pseudomonadati</taxon>
        <taxon>Pseudomonadota</taxon>
        <taxon>Gammaproteobacteria</taxon>
        <taxon>Alteromonadales</taxon>
        <taxon>Colwelliaceae</taxon>
        <taxon>Colwellia</taxon>
    </lineage>
</organism>
<keyword evidence="1" id="KW-0812">Transmembrane</keyword>
<keyword evidence="1" id="KW-0472">Membrane</keyword>
<proteinExistence type="predicted"/>
<dbReference type="KEGG" id="cps:CPS_1897"/>
<dbReference type="STRING" id="167879.CPS_1897"/>
<evidence type="ECO:0000313" key="3">
    <source>
        <dbReference type="Proteomes" id="UP000000547"/>
    </source>
</evidence>
<sequence length="89" mass="10222">MDDESNNKMSYKQSAFLWWSVFWRSILIGVFPLIFINLLLVKGFGITDSYATLLINLLWIPVTIGIQCRVINSKKFNTFSISVSNKIDS</sequence>
<name>Q483Y9_COLP3</name>
<gene>
    <name evidence="2" type="ordered locus">CPS_1897</name>
</gene>
<evidence type="ECO:0000313" key="2">
    <source>
        <dbReference type="EMBL" id="AAZ25526.1"/>
    </source>
</evidence>
<dbReference type="EMBL" id="CP000083">
    <property type="protein sequence ID" value="AAZ25526.1"/>
    <property type="molecule type" value="Genomic_DNA"/>
</dbReference>
<keyword evidence="1" id="KW-1133">Transmembrane helix</keyword>
<accession>Q483Y9</accession>
<evidence type="ECO:0000256" key="1">
    <source>
        <dbReference type="SAM" id="Phobius"/>
    </source>
</evidence>
<reference evidence="2" key="1">
    <citation type="journal article" date="2005" name="Proc. Natl. Acad. Sci. U.S.A.">
        <title>The psychrophilic lifestyle as revealed by the genome sequence of Colwellia psychrerythraea 34H through genomic and proteomic analyses.</title>
        <authorList>
            <person name="Methe B.A."/>
            <person name="Nelson K.E."/>
            <person name="Deming J.W."/>
            <person name="Momen B."/>
            <person name="Melamud E."/>
            <person name="Zhang X."/>
            <person name="Moult J."/>
            <person name="Madupu R."/>
            <person name="Nelson W.C."/>
            <person name="Dodson R.J."/>
            <person name="Brinkac L.M."/>
            <person name="Daugherty S.C."/>
            <person name="Durkin A.S."/>
            <person name="DeBoy R.T."/>
            <person name="Kolonay J.F."/>
            <person name="Sullivan S.A."/>
            <person name="Zhou L."/>
            <person name="Davidsen T.M."/>
            <person name="Wu M."/>
            <person name="Huston A.L."/>
            <person name="Lewis M."/>
            <person name="Weaver B."/>
            <person name="Weidman J.F."/>
            <person name="Khouri H."/>
            <person name="Utterback T.R."/>
            <person name="Feldblyum T.V."/>
            <person name="Fraser C.M."/>
        </authorList>
    </citation>
    <scope>NUCLEOTIDE SEQUENCE [LARGE SCALE GENOMIC DNA]</scope>
    <source>
        <strain evidence="2">34H</strain>
    </source>
</reference>
<protein>
    <submittedName>
        <fullName evidence="2">Uncharacterized protein</fullName>
    </submittedName>
</protein>
<feature type="transmembrane region" description="Helical" evidence="1">
    <location>
        <begin position="53"/>
        <end position="71"/>
    </location>
</feature>
<dbReference type="Proteomes" id="UP000000547">
    <property type="component" value="Chromosome"/>
</dbReference>
<dbReference type="AlphaFoldDB" id="Q483Y9"/>
<feature type="transmembrane region" description="Helical" evidence="1">
    <location>
        <begin position="21"/>
        <end position="41"/>
    </location>
</feature>
<dbReference type="HOGENOM" id="CLU_2449513_0_0_6"/>